<proteinExistence type="predicted"/>
<dbReference type="Proteomes" id="UP000654370">
    <property type="component" value="Unassembled WGS sequence"/>
</dbReference>
<feature type="compositionally biased region" description="Basic and acidic residues" evidence="1">
    <location>
        <begin position="416"/>
        <end position="427"/>
    </location>
</feature>
<accession>A0A8H7PK20</accession>
<feature type="region of interest" description="Disordered" evidence="1">
    <location>
        <begin position="406"/>
        <end position="478"/>
    </location>
</feature>
<feature type="region of interest" description="Disordered" evidence="1">
    <location>
        <begin position="261"/>
        <end position="326"/>
    </location>
</feature>
<evidence type="ECO:0000256" key="1">
    <source>
        <dbReference type="SAM" id="MobiDB-lite"/>
    </source>
</evidence>
<dbReference type="AlphaFoldDB" id="A0A8H7PK20"/>
<keyword evidence="3" id="KW-1185">Reference proteome</keyword>
<feature type="region of interest" description="Disordered" evidence="1">
    <location>
        <begin position="523"/>
        <end position="551"/>
    </location>
</feature>
<reference evidence="2" key="1">
    <citation type="submission" date="2020-12" db="EMBL/GenBank/DDBJ databases">
        <title>Metabolic potential, ecology and presence of endohyphal bacteria is reflected in genomic diversity of Mucoromycotina.</title>
        <authorList>
            <person name="Muszewska A."/>
            <person name="Okrasinska A."/>
            <person name="Steczkiewicz K."/>
            <person name="Drgas O."/>
            <person name="Orlowska M."/>
            <person name="Perlinska-Lenart U."/>
            <person name="Aleksandrzak-Piekarczyk T."/>
            <person name="Szatraj K."/>
            <person name="Zielenkiewicz U."/>
            <person name="Pilsyk S."/>
            <person name="Malc E."/>
            <person name="Mieczkowski P."/>
            <person name="Kruszewska J.S."/>
            <person name="Biernat P."/>
            <person name="Pawlowska J."/>
        </authorList>
    </citation>
    <scope>NUCLEOTIDE SEQUENCE</scope>
    <source>
        <strain evidence="2">WA0000067209</strain>
    </source>
</reference>
<dbReference type="OrthoDB" id="2285112at2759"/>
<evidence type="ECO:0000313" key="2">
    <source>
        <dbReference type="EMBL" id="KAG2174934.1"/>
    </source>
</evidence>
<feature type="compositionally biased region" description="Polar residues" evidence="1">
    <location>
        <begin position="195"/>
        <end position="219"/>
    </location>
</feature>
<feature type="region of interest" description="Disordered" evidence="1">
    <location>
        <begin position="18"/>
        <end position="242"/>
    </location>
</feature>
<sequence>MSLDNVQVNMSRLALARAIKTPDGDDTEADPWNKSIIFNQSHIPQAIEQHRRQEHKRSSPAPRHGRGSRPQQQKISPQPALPQQRKTSPQPVNDKSTTRVRKTYIPSDDEEDEEEQEEEEDDEDDESSDSEVEKADSQRKQSTSATKSLPMESPAKSSNMKSARKQPLPSDDEDSSGSENEDDDDNSSVDDTGVQRHSTPMHLQNDTRSSSTGSSNDGNLSVHHRSRSLGDMMDSPSRSPIPRVQQDVALPLHNEQWRKSGDVMGRSSDMHEGQFPTKAYRHGRSKSSDKLDKMPVAVPTTPIPGRPRRKSTMVDYEGTHQQQKPSYHAAPQFGQFQQYPPNTNRMSQSNRISMSGMDMLMQLEHEKQQAIKGKPKKIDSTNAPIEGLLAKLPESGAYNVNFQQLQGHQGHGSRTHRMETGARDSHKTSRGRPNSAMGYFDARPNVSQSPSPSPDHRRSRLSPRLEAPYPTSSISTPASYLQRQYQQQMMMMDQQQHMMQNQYLMSSQMLQIPMNYGQMMPSVSPDAAMRQSMSRPSSSMAKRSSSAWGPY</sequence>
<organism evidence="2 3">
    <name type="scientific">Mortierella isabellina</name>
    <name type="common">Filamentous fungus</name>
    <name type="synonym">Umbelopsis isabellina</name>
    <dbReference type="NCBI Taxonomy" id="91625"/>
    <lineage>
        <taxon>Eukaryota</taxon>
        <taxon>Fungi</taxon>
        <taxon>Fungi incertae sedis</taxon>
        <taxon>Mucoromycota</taxon>
        <taxon>Mucoromycotina</taxon>
        <taxon>Umbelopsidomycetes</taxon>
        <taxon>Umbelopsidales</taxon>
        <taxon>Umbelopsidaceae</taxon>
        <taxon>Umbelopsis</taxon>
    </lineage>
</organism>
<feature type="compositionally biased region" description="Low complexity" evidence="1">
    <location>
        <begin position="527"/>
        <end position="551"/>
    </location>
</feature>
<comment type="caution">
    <text evidence="2">The sequence shown here is derived from an EMBL/GenBank/DDBJ whole genome shotgun (WGS) entry which is preliminary data.</text>
</comment>
<dbReference type="EMBL" id="JAEPQZ010000012">
    <property type="protein sequence ID" value="KAG2174934.1"/>
    <property type="molecule type" value="Genomic_DNA"/>
</dbReference>
<feature type="compositionally biased region" description="Acidic residues" evidence="1">
    <location>
        <begin position="170"/>
        <end position="188"/>
    </location>
</feature>
<protein>
    <submittedName>
        <fullName evidence="2">Uncharacterized protein</fullName>
    </submittedName>
</protein>
<feature type="compositionally biased region" description="Polar residues" evidence="1">
    <location>
        <begin position="84"/>
        <end position="95"/>
    </location>
</feature>
<feature type="compositionally biased region" description="Acidic residues" evidence="1">
    <location>
        <begin position="107"/>
        <end position="130"/>
    </location>
</feature>
<evidence type="ECO:0000313" key="3">
    <source>
        <dbReference type="Proteomes" id="UP000654370"/>
    </source>
</evidence>
<name>A0A8H7PK20_MORIS</name>
<gene>
    <name evidence="2" type="ORF">INT43_005996</name>
</gene>